<dbReference type="PANTHER" id="PTHR30386:SF28">
    <property type="entry name" value="EXPORTED PROTEIN"/>
    <property type="match status" value="1"/>
</dbReference>
<dbReference type="Gene3D" id="2.40.30.170">
    <property type="match status" value="1"/>
</dbReference>
<dbReference type="Proteomes" id="UP001273505">
    <property type="component" value="Unassembled WGS sequence"/>
</dbReference>
<comment type="caution">
    <text evidence="3">The sequence shown here is derived from an EMBL/GenBank/DDBJ whole genome shotgun (WGS) entry which is preliminary data.</text>
</comment>
<keyword evidence="2" id="KW-0812">Transmembrane</keyword>
<reference evidence="3 4" key="1">
    <citation type="submission" date="2023-11" db="EMBL/GenBank/DDBJ databases">
        <title>Gilvimarinus fulvus sp. nov., isolated from the surface of Kelp.</title>
        <authorList>
            <person name="Sun Y.Y."/>
            <person name="Gong Y."/>
            <person name="Du Z.J."/>
        </authorList>
    </citation>
    <scope>NUCLEOTIDE SEQUENCE [LARGE SCALE GENOMIC DNA]</scope>
    <source>
        <strain evidence="3 4">SDUM040013</strain>
    </source>
</reference>
<feature type="coiled-coil region" evidence="1">
    <location>
        <begin position="112"/>
        <end position="165"/>
    </location>
</feature>
<keyword evidence="2" id="KW-1133">Transmembrane helix</keyword>
<feature type="transmembrane region" description="Helical" evidence="2">
    <location>
        <begin position="29"/>
        <end position="51"/>
    </location>
</feature>
<dbReference type="EMBL" id="JAXAFO010000025">
    <property type="protein sequence ID" value="MDX6850461.1"/>
    <property type="molecule type" value="Genomic_DNA"/>
</dbReference>
<dbReference type="InterPro" id="IPR050739">
    <property type="entry name" value="MFP"/>
</dbReference>
<evidence type="ECO:0000256" key="1">
    <source>
        <dbReference type="SAM" id="Coils"/>
    </source>
</evidence>
<name>A0ABU4S1T2_9GAMM</name>
<evidence type="ECO:0000313" key="3">
    <source>
        <dbReference type="EMBL" id="MDX6850461.1"/>
    </source>
</evidence>
<evidence type="ECO:0000313" key="4">
    <source>
        <dbReference type="Proteomes" id="UP001273505"/>
    </source>
</evidence>
<accession>A0ABU4S1T2</accession>
<organism evidence="3 4">
    <name type="scientific">Gilvimarinus gilvus</name>
    <dbReference type="NCBI Taxonomy" id="3058038"/>
    <lineage>
        <taxon>Bacteria</taxon>
        <taxon>Pseudomonadati</taxon>
        <taxon>Pseudomonadota</taxon>
        <taxon>Gammaproteobacteria</taxon>
        <taxon>Cellvibrionales</taxon>
        <taxon>Cellvibrionaceae</taxon>
        <taxon>Gilvimarinus</taxon>
    </lineage>
</organism>
<evidence type="ECO:0000256" key="2">
    <source>
        <dbReference type="SAM" id="Phobius"/>
    </source>
</evidence>
<keyword evidence="2" id="KW-0472">Membrane</keyword>
<dbReference type="RefSeq" id="WP_302722211.1">
    <property type="nucleotide sequence ID" value="NZ_JAULRU010000514.1"/>
</dbReference>
<proteinExistence type="predicted"/>
<protein>
    <submittedName>
        <fullName evidence="3">HlyD family efflux transporter periplasmic adaptor subunit</fullName>
    </submittedName>
</protein>
<dbReference type="PANTHER" id="PTHR30386">
    <property type="entry name" value="MEMBRANE FUSION SUBUNIT OF EMRAB-TOLC MULTIDRUG EFFLUX PUMP"/>
    <property type="match status" value="1"/>
</dbReference>
<keyword evidence="4" id="KW-1185">Reference proteome</keyword>
<gene>
    <name evidence="3" type="ORF">SCD92_13905</name>
</gene>
<sequence length="408" mass="46141">MPNDLFRSEAVESFNDRLSGRVVLSPSRAVTSVLFAILILILLFVVAAFLLSYSSTSNLKGWITTGEGVSNIYGRNGYNLVQLYVANGDLVNKGEVVARIQKNQYSDYDKFLHQQLEQLEVLIGEKQRANDKEFNEYRGELLKQRKKIAKEIDLLIEELSQLSEAVTIYEAVKLANASLYEKSLISELQWANVKREELGLNERVLYKQRLISERRRELSSLNVEISRIDGLELREKLSISFSLIDLASQNSLLGSSEGIKVVSPLDGEVIALDAKRGDSLTNENVLMSITRRNSQYTIEAWAPMPALENLSLGQEARVEMDTYPAEKYGYLKASVVSIGEKPTLPSDTLFAPVSSRIPVYKVTLAFSDVPELNEKMELKLGMLLNVKVVQRKQKLYKWVEQYFKKLGK</sequence>
<keyword evidence="1" id="KW-0175">Coiled coil</keyword>